<name>K0MIU0_BORPB</name>
<keyword evidence="1" id="KW-0805">Transcription regulation</keyword>
<dbReference type="InterPro" id="IPR000524">
    <property type="entry name" value="Tscrpt_reg_HTH_GntR"/>
</dbReference>
<evidence type="ECO:0000256" key="3">
    <source>
        <dbReference type="ARBA" id="ARBA00023163"/>
    </source>
</evidence>
<dbReference type="GO" id="GO:0045892">
    <property type="term" value="P:negative regulation of DNA-templated transcription"/>
    <property type="evidence" value="ECO:0007669"/>
    <property type="project" value="TreeGrafter"/>
</dbReference>
<evidence type="ECO:0000313" key="6">
    <source>
        <dbReference type="Proteomes" id="UP000008035"/>
    </source>
</evidence>
<evidence type="ECO:0000256" key="1">
    <source>
        <dbReference type="ARBA" id="ARBA00023015"/>
    </source>
</evidence>
<dbReference type="HOGENOM" id="CLU_063236_3_2_4"/>
<evidence type="ECO:0000259" key="4">
    <source>
        <dbReference type="PROSITE" id="PS50949"/>
    </source>
</evidence>
<dbReference type="SMART" id="SM00345">
    <property type="entry name" value="HTH_GNTR"/>
    <property type="match status" value="1"/>
</dbReference>
<gene>
    <name evidence="5" type="ordered locus">BN117_2507</name>
</gene>
<dbReference type="InterPro" id="IPR028978">
    <property type="entry name" value="Chorismate_lyase_/UTRA_dom_sf"/>
</dbReference>
<dbReference type="InterPro" id="IPR050679">
    <property type="entry name" value="Bact_HTH_transcr_reg"/>
</dbReference>
<reference evidence="5 6" key="1">
    <citation type="journal article" date="2012" name="BMC Genomics">
        <title>Comparative genomics of the classical Bordetella subspecies: the evolution and exchange of virulence-associated diversity amongst closely related pathogens.</title>
        <authorList>
            <person name="Park J."/>
            <person name="Zhang Y."/>
            <person name="Buboltz A.M."/>
            <person name="Zhang X."/>
            <person name="Schuster S.C."/>
            <person name="Ahuja U."/>
            <person name="Liu M."/>
            <person name="Miller J.F."/>
            <person name="Sebaihia M."/>
            <person name="Bentley S.D."/>
            <person name="Parkhill J."/>
            <person name="Harvill E.T."/>
        </authorList>
    </citation>
    <scope>NUCLEOTIDE SEQUENCE [LARGE SCALE GENOMIC DNA]</scope>
    <source>
        <strain evidence="5 6">Bpp5</strain>
    </source>
</reference>
<sequence length="266" mass="29036">MPAMTDSDKKTPLYRRVAQDLMGDIATMPVGSILPAEVELAARLGVSRATIRDAMEILVEHRMVERVKRLGTRILRNTPGHRYVQHMDGLAHALEFAGQSLMRIDDTAIVEGSGGEPGLAALPNATGQWLRVTGTRRLVDDDAPSTWTRVFVPGRYQGIAPLLHGELDSVYAVIERVYSLKVARLRHRVTAVALPGYASGALGLPAGAPVLQVSAWLHEADGALVEYVRSLHHPEKVSIDFSAAQSSGRPPRGRCLFHRNAKDYPT</sequence>
<dbReference type="InterPro" id="IPR036388">
    <property type="entry name" value="WH-like_DNA-bd_sf"/>
</dbReference>
<protein>
    <submittedName>
        <fullName evidence="5">Transcriptional regulator</fullName>
    </submittedName>
</protein>
<dbReference type="SUPFAM" id="SSF64288">
    <property type="entry name" value="Chorismate lyase-like"/>
    <property type="match status" value="1"/>
</dbReference>
<dbReference type="PANTHER" id="PTHR44846:SF17">
    <property type="entry name" value="GNTR-FAMILY TRANSCRIPTIONAL REGULATOR"/>
    <property type="match status" value="1"/>
</dbReference>
<dbReference type="Pfam" id="PF00392">
    <property type="entry name" value="GntR"/>
    <property type="match status" value="1"/>
</dbReference>
<dbReference type="PANTHER" id="PTHR44846">
    <property type="entry name" value="MANNOSYL-D-GLYCERATE TRANSPORT/METABOLISM SYSTEM REPRESSOR MNGR-RELATED"/>
    <property type="match status" value="1"/>
</dbReference>
<proteinExistence type="predicted"/>
<dbReference type="EMBL" id="HE965803">
    <property type="protein sequence ID" value="CCJ49840.1"/>
    <property type="molecule type" value="Genomic_DNA"/>
</dbReference>
<dbReference type="InterPro" id="IPR011663">
    <property type="entry name" value="UTRA"/>
</dbReference>
<dbReference type="AlphaFoldDB" id="K0MIU0"/>
<dbReference type="GO" id="GO:0003677">
    <property type="term" value="F:DNA binding"/>
    <property type="evidence" value="ECO:0007669"/>
    <property type="project" value="UniProtKB-KW"/>
</dbReference>
<accession>K0MIU0</accession>
<feature type="domain" description="HTH gntR-type" evidence="4">
    <location>
        <begin position="11"/>
        <end position="77"/>
    </location>
</feature>
<dbReference type="KEGG" id="bpar:BN117_2507"/>
<dbReference type="Pfam" id="PF07702">
    <property type="entry name" value="UTRA"/>
    <property type="match status" value="1"/>
</dbReference>
<dbReference type="InterPro" id="IPR036390">
    <property type="entry name" value="WH_DNA-bd_sf"/>
</dbReference>
<dbReference type="SMART" id="SM00866">
    <property type="entry name" value="UTRA"/>
    <property type="match status" value="1"/>
</dbReference>
<keyword evidence="2" id="KW-0238">DNA-binding</keyword>
<dbReference type="PRINTS" id="PR00035">
    <property type="entry name" value="HTHGNTR"/>
</dbReference>
<dbReference type="PROSITE" id="PS50949">
    <property type="entry name" value="HTH_GNTR"/>
    <property type="match status" value="1"/>
</dbReference>
<keyword evidence="3" id="KW-0804">Transcription</keyword>
<dbReference type="SUPFAM" id="SSF46785">
    <property type="entry name" value="Winged helix' DNA-binding domain"/>
    <property type="match status" value="1"/>
</dbReference>
<dbReference type="GO" id="GO:0003700">
    <property type="term" value="F:DNA-binding transcription factor activity"/>
    <property type="evidence" value="ECO:0007669"/>
    <property type="project" value="InterPro"/>
</dbReference>
<dbReference type="Gene3D" id="3.40.1410.10">
    <property type="entry name" value="Chorismate lyase-like"/>
    <property type="match status" value="1"/>
</dbReference>
<organism evidence="5 6">
    <name type="scientific">Bordetella parapertussis (strain Bpp5)</name>
    <dbReference type="NCBI Taxonomy" id="1208660"/>
    <lineage>
        <taxon>Bacteria</taxon>
        <taxon>Pseudomonadati</taxon>
        <taxon>Pseudomonadota</taxon>
        <taxon>Betaproteobacteria</taxon>
        <taxon>Burkholderiales</taxon>
        <taxon>Alcaligenaceae</taxon>
        <taxon>Bordetella</taxon>
    </lineage>
</organism>
<dbReference type="Gene3D" id="1.10.10.10">
    <property type="entry name" value="Winged helix-like DNA-binding domain superfamily/Winged helix DNA-binding domain"/>
    <property type="match status" value="1"/>
</dbReference>
<evidence type="ECO:0000256" key="2">
    <source>
        <dbReference type="ARBA" id="ARBA00023125"/>
    </source>
</evidence>
<evidence type="ECO:0000313" key="5">
    <source>
        <dbReference type="EMBL" id="CCJ49840.1"/>
    </source>
</evidence>
<dbReference type="Proteomes" id="UP000008035">
    <property type="component" value="Chromosome"/>
</dbReference>
<dbReference type="CDD" id="cd07377">
    <property type="entry name" value="WHTH_GntR"/>
    <property type="match status" value="1"/>
</dbReference>